<evidence type="ECO:0000313" key="2">
    <source>
        <dbReference type="Proteomes" id="UP000694700"/>
    </source>
</evidence>
<reference evidence="1" key="1">
    <citation type="submission" date="2025-08" db="UniProtKB">
        <authorList>
            <consortium name="Ensembl"/>
        </authorList>
    </citation>
    <scope>IDENTIFICATION</scope>
</reference>
<name>A0A8C1SPD4_CYPCA</name>
<organism evidence="1 2">
    <name type="scientific">Cyprinus carpio</name>
    <name type="common">Common carp</name>
    <dbReference type="NCBI Taxonomy" id="7962"/>
    <lineage>
        <taxon>Eukaryota</taxon>
        <taxon>Metazoa</taxon>
        <taxon>Chordata</taxon>
        <taxon>Craniata</taxon>
        <taxon>Vertebrata</taxon>
        <taxon>Euteleostomi</taxon>
        <taxon>Actinopterygii</taxon>
        <taxon>Neopterygii</taxon>
        <taxon>Teleostei</taxon>
        <taxon>Ostariophysi</taxon>
        <taxon>Cypriniformes</taxon>
        <taxon>Cyprinidae</taxon>
        <taxon>Cyprininae</taxon>
        <taxon>Cyprinus</taxon>
    </lineage>
</organism>
<protein>
    <submittedName>
        <fullName evidence="1">Uncharacterized protein</fullName>
    </submittedName>
</protein>
<proteinExistence type="predicted"/>
<sequence>MSFQTCKSSEYSICHQTCNLAKKTKTTTLFNNSFVNKLVFLNSTFVKQKGCMRDLPSSAEKYDCDERLYDLNLPALVKFNYTAEREDELSLEKGTRVLHHLQERIVPF</sequence>
<dbReference type="AlphaFoldDB" id="A0A8C1SPD4"/>
<dbReference type="Gene3D" id="2.30.30.40">
    <property type="entry name" value="SH3 Domains"/>
    <property type="match status" value="1"/>
</dbReference>
<accession>A0A8C1SPD4</accession>
<dbReference type="Proteomes" id="UP000694700">
    <property type="component" value="Unplaced"/>
</dbReference>
<evidence type="ECO:0000313" key="1">
    <source>
        <dbReference type="Ensembl" id="ENSCCRP00015009939.1"/>
    </source>
</evidence>
<dbReference type="Ensembl" id="ENSCCRT00015010324.1">
    <property type="protein sequence ID" value="ENSCCRP00015009939.1"/>
    <property type="gene ID" value="ENSCCRG00015004760.1"/>
</dbReference>